<dbReference type="EMBL" id="CP016896">
    <property type="protein sequence ID" value="APV36994.1"/>
    <property type="molecule type" value="Genomic_DNA"/>
</dbReference>
<dbReference type="PANTHER" id="PTHR12526">
    <property type="entry name" value="GLYCOSYLTRANSFERASE"/>
    <property type="match status" value="1"/>
</dbReference>
<organism evidence="2 3">
    <name type="scientific">Acinetobacter soli</name>
    <dbReference type="NCBI Taxonomy" id="487316"/>
    <lineage>
        <taxon>Bacteria</taxon>
        <taxon>Pseudomonadati</taxon>
        <taxon>Pseudomonadota</taxon>
        <taxon>Gammaproteobacteria</taxon>
        <taxon>Moraxellales</taxon>
        <taxon>Moraxellaceae</taxon>
        <taxon>Acinetobacter</taxon>
    </lineage>
</organism>
<dbReference type="Pfam" id="PF13439">
    <property type="entry name" value="Glyco_transf_4"/>
    <property type="match status" value="1"/>
</dbReference>
<name>A0A1P8EL91_9GAMM</name>
<dbReference type="Pfam" id="PF13692">
    <property type="entry name" value="Glyco_trans_1_4"/>
    <property type="match status" value="1"/>
</dbReference>
<evidence type="ECO:0000313" key="3">
    <source>
        <dbReference type="Proteomes" id="UP000185674"/>
    </source>
</evidence>
<proteinExistence type="predicted"/>
<dbReference type="Gene3D" id="3.40.50.2000">
    <property type="entry name" value="Glycogen Phosphorylase B"/>
    <property type="match status" value="2"/>
</dbReference>
<protein>
    <recommendedName>
        <fullName evidence="1">Glycosyltransferase subfamily 4-like N-terminal domain-containing protein</fullName>
    </recommendedName>
</protein>
<dbReference type="Proteomes" id="UP000185674">
    <property type="component" value="Chromosome"/>
</dbReference>
<gene>
    <name evidence="2" type="ORF">BEN76_13620</name>
</gene>
<dbReference type="KEGG" id="asol:BEN76_13620"/>
<dbReference type="GO" id="GO:0016757">
    <property type="term" value="F:glycosyltransferase activity"/>
    <property type="evidence" value="ECO:0007669"/>
    <property type="project" value="UniProtKB-ARBA"/>
</dbReference>
<sequence length="360" mass="39525">MKVLHVITNFSALGGAESMLSRLIQAQPEHEHHVIALMRVNDTYQAALDRCASVKALHWNGINTLSCLLQLRRQIKALQPAVIQCWMYHANVLVSLACLGWASHPPIVWGIHHSLAALKDESSSTKLALLLSRRLSARPEAIIYCAHAAAQQHQQFGFHSARGCVIPNGITLQDFHTQAERHTPMVIGFAGRYHAAKGFEYLFAMIAKLQALPVVFHLAGKGVEAEQPEIAALMQRYQIAPHKVICFGPVHDMPRFYQGLDLLVMTSITEGLPTVLIEAMASGVPCVTTDVGDAGFIVQETGYVVPARDVDALADAVAHYFKLSDTDQQILKTQARARVAAQFSLDHVADQYAALWASCQ</sequence>
<dbReference type="SUPFAM" id="SSF53756">
    <property type="entry name" value="UDP-Glycosyltransferase/glycogen phosphorylase"/>
    <property type="match status" value="1"/>
</dbReference>
<dbReference type="InterPro" id="IPR028098">
    <property type="entry name" value="Glyco_trans_4-like_N"/>
</dbReference>
<dbReference type="AlphaFoldDB" id="A0A1P8EL91"/>
<dbReference type="STRING" id="487316.BEN76_13620"/>
<dbReference type="eggNOG" id="COG0438">
    <property type="taxonomic scope" value="Bacteria"/>
</dbReference>
<reference evidence="2 3" key="1">
    <citation type="submission" date="2016-08" db="EMBL/GenBank/DDBJ databases">
        <title>Complete genome sequence of Acinetobacter baylyi strain GFJ2.</title>
        <authorList>
            <person name="Tabata M."/>
            <person name="Kuboki S."/>
            <person name="Gibu N."/>
            <person name="Kinouchi Y."/>
            <person name="Vangnai A."/>
            <person name="Kasai D."/>
            <person name="Fukuda M."/>
        </authorList>
    </citation>
    <scope>NUCLEOTIDE SEQUENCE [LARGE SCALE GENOMIC DNA]</scope>
    <source>
        <strain evidence="2 3">GFJ2</strain>
    </source>
</reference>
<evidence type="ECO:0000313" key="2">
    <source>
        <dbReference type="EMBL" id="APV36994.1"/>
    </source>
</evidence>
<accession>A0A1P8EL91</accession>
<evidence type="ECO:0000259" key="1">
    <source>
        <dbReference type="Pfam" id="PF13439"/>
    </source>
</evidence>
<feature type="domain" description="Glycosyltransferase subfamily 4-like N-terminal" evidence="1">
    <location>
        <begin position="14"/>
        <end position="173"/>
    </location>
</feature>
<dbReference type="RefSeq" id="WP_076033317.1">
    <property type="nucleotide sequence ID" value="NZ_CP016896.1"/>
</dbReference>